<comment type="caution">
    <text evidence="3">The sequence shown here is derived from an EMBL/GenBank/DDBJ whole genome shotgun (WGS) entry which is preliminary data.</text>
</comment>
<dbReference type="AlphaFoldDB" id="A0A9X0QD13"/>
<dbReference type="Pfam" id="PF01966">
    <property type="entry name" value="HD"/>
    <property type="match status" value="1"/>
</dbReference>
<accession>A0A9X0QD13</accession>
<dbReference type="EMBL" id="JACHEB010000003">
    <property type="protein sequence ID" value="MBB5328064.1"/>
    <property type="molecule type" value="Genomic_DNA"/>
</dbReference>
<evidence type="ECO:0000259" key="2">
    <source>
        <dbReference type="Pfam" id="PF01966"/>
    </source>
</evidence>
<organism evidence="3 4">
    <name type="scientific">Tunturiibacter gelidiferens</name>
    <dbReference type="NCBI Taxonomy" id="3069689"/>
    <lineage>
        <taxon>Bacteria</taxon>
        <taxon>Pseudomonadati</taxon>
        <taxon>Acidobacteriota</taxon>
        <taxon>Terriglobia</taxon>
        <taxon>Terriglobales</taxon>
        <taxon>Acidobacteriaceae</taxon>
        <taxon>Tunturiibacter</taxon>
    </lineage>
</organism>
<dbReference type="Gene3D" id="1.10.3210.50">
    <property type="match status" value="1"/>
</dbReference>
<keyword evidence="4" id="KW-1185">Reference proteome</keyword>
<dbReference type="PANTHER" id="PTHR33594">
    <property type="entry name" value="SUPERFAMILY HYDROLASE, PUTATIVE (AFU_ORTHOLOGUE AFUA_1G03035)-RELATED"/>
    <property type="match status" value="1"/>
</dbReference>
<feature type="region of interest" description="Disordered" evidence="1">
    <location>
        <begin position="1"/>
        <end position="21"/>
    </location>
</feature>
<evidence type="ECO:0000313" key="3">
    <source>
        <dbReference type="EMBL" id="MBB5328064.1"/>
    </source>
</evidence>
<dbReference type="RefSeq" id="WP_260698110.1">
    <property type="nucleotide sequence ID" value="NZ_JACHEB010000003.1"/>
</dbReference>
<feature type="domain" description="HD" evidence="2">
    <location>
        <begin position="44"/>
        <end position="147"/>
    </location>
</feature>
<dbReference type="SUPFAM" id="SSF109604">
    <property type="entry name" value="HD-domain/PDEase-like"/>
    <property type="match status" value="1"/>
</dbReference>
<reference evidence="3 4" key="1">
    <citation type="submission" date="2020-08" db="EMBL/GenBank/DDBJ databases">
        <title>Genomic Encyclopedia of Type Strains, Phase IV (KMG-V): Genome sequencing to study the core and pangenomes of soil and plant-associated prokaryotes.</title>
        <authorList>
            <person name="Whitman W."/>
        </authorList>
    </citation>
    <scope>NUCLEOTIDE SEQUENCE [LARGE SCALE GENOMIC DNA]</scope>
    <source>
        <strain evidence="3 4">X5P2</strain>
    </source>
</reference>
<proteinExistence type="predicted"/>
<dbReference type="Proteomes" id="UP000535182">
    <property type="component" value="Unassembled WGS sequence"/>
</dbReference>
<protein>
    <recommendedName>
        <fullName evidence="2">HD domain-containing protein</fullName>
    </recommendedName>
</protein>
<evidence type="ECO:0000313" key="4">
    <source>
        <dbReference type="Proteomes" id="UP000535182"/>
    </source>
</evidence>
<sequence length="220" mass="24578">MNTMTETTEIKDTKDTQDKKDQSYRNALETYIATHAKPTHKFGHQPRLYALTQQIGQGLTYDDDVVFAAVWLHDLGVFVGHRPEDEAALKTWDHVAYVIEKAPALLTEVCFPEEKVSAVLEVIRTHQPHDKPLTVEATIARDADILEQLGAIGITRTLAKLGSDTRFETFTEAHTALKKHLTTLPSQLLLETSKALATPRIAIMQTFLDTLEVEAGPSLY</sequence>
<gene>
    <name evidence="3" type="ORF">HDF14_001670</name>
</gene>
<evidence type="ECO:0000256" key="1">
    <source>
        <dbReference type="SAM" id="MobiDB-lite"/>
    </source>
</evidence>
<name>A0A9X0QD13_9BACT</name>
<feature type="compositionally biased region" description="Basic and acidic residues" evidence="1">
    <location>
        <begin position="8"/>
        <end position="21"/>
    </location>
</feature>
<dbReference type="PANTHER" id="PTHR33594:SF1">
    <property type="entry name" value="HD_PDEASE DOMAIN-CONTAINING PROTEIN"/>
    <property type="match status" value="1"/>
</dbReference>
<dbReference type="InterPro" id="IPR006674">
    <property type="entry name" value="HD_domain"/>
</dbReference>